<dbReference type="Proteomes" id="UP000195141">
    <property type="component" value="Chromosome"/>
</dbReference>
<reference evidence="2" key="2">
    <citation type="submission" date="2017-05" db="EMBL/GenBank/DDBJ databases">
        <authorList>
            <consortium name="The Broad Institute Genomics Platform"/>
            <consortium name="The Broad Institute Genomic Center for Infectious Diseases"/>
            <person name="Earl A."/>
            <person name="Manson A."/>
            <person name="Schwartman J."/>
            <person name="Gilmore M."/>
            <person name="Abouelleil A."/>
            <person name="Cao P."/>
            <person name="Chapman S."/>
            <person name="Cusick C."/>
            <person name="Shea T."/>
            <person name="Young S."/>
            <person name="Neafsey D."/>
            <person name="Nusbaum C."/>
            <person name="Birren B."/>
        </authorList>
    </citation>
    <scope>NUCLEOTIDE SEQUENCE</scope>
    <source>
        <strain evidence="2">9E7_DIV0242</strain>
    </source>
</reference>
<accession>A0A242K5N8</accession>
<dbReference type="EMBL" id="CP147247">
    <property type="protein sequence ID" value="WYJ90501.1"/>
    <property type="molecule type" value="Genomic_DNA"/>
</dbReference>
<proteinExistence type="predicted"/>
<dbReference type="Pfam" id="PF11372">
    <property type="entry name" value="DUF3173"/>
    <property type="match status" value="1"/>
</dbReference>
<gene>
    <name evidence="2" type="ORF">A5888_002258</name>
    <name evidence="1" type="ORF">A5888_002565</name>
</gene>
<dbReference type="InterPro" id="IPR021512">
    <property type="entry name" value="DUF3173"/>
</dbReference>
<organism evidence="1">
    <name type="scientific">Candidatus Enterococcus clewellii</name>
    <dbReference type="NCBI Taxonomy" id="1834193"/>
    <lineage>
        <taxon>Bacteria</taxon>
        <taxon>Bacillati</taxon>
        <taxon>Bacillota</taxon>
        <taxon>Bacilli</taxon>
        <taxon>Lactobacillales</taxon>
        <taxon>Enterococcaceae</taxon>
        <taxon>Enterococcus</taxon>
    </lineage>
</organism>
<dbReference type="RefSeq" id="WP_170924801.1">
    <property type="nucleotide sequence ID" value="NZ_CP147247.1"/>
</dbReference>
<reference evidence="2" key="3">
    <citation type="submission" date="2024-03" db="EMBL/GenBank/DDBJ databases">
        <title>The Genome Sequence of Enterococcus sp. DIV0242b.</title>
        <authorList>
            <consortium name="The Broad Institute Genomics Platform"/>
            <consortium name="The Broad Institute Microbial Omics Core"/>
            <consortium name="The Broad Institute Genomic Center for Infectious Diseases"/>
            <person name="Earl A."/>
            <person name="Manson A."/>
            <person name="Gilmore M."/>
            <person name="Schwartman J."/>
            <person name="Shea T."/>
            <person name="Abouelleil A."/>
            <person name="Cao P."/>
            <person name="Chapman S."/>
            <person name="Cusick C."/>
            <person name="Young S."/>
            <person name="Neafsey D."/>
            <person name="Nusbaum C."/>
            <person name="Birren B."/>
        </authorList>
    </citation>
    <scope>NUCLEOTIDE SEQUENCE</scope>
    <source>
        <strain evidence="2">9E7_DIV0242</strain>
    </source>
</reference>
<evidence type="ECO:0000313" key="1">
    <source>
        <dbReference type="EMBL" id="OTP14464.1"/>
    </source>
</evidence>
<dbReference type="EMBL" id="NGMM01000004">
    <property type="protein sequence ID" value="OTP14464.1"/>
    <property type="molecule type" value="Genomic_DNA"/>
</dbReference>
<evidence type="ECO:0008006" key="4">
    <source>
        <dbReference type="Google" id="ProtNLM"/>
    </source>
</evidence>
<protein>
    <recommendedName>
        <fullName evidence="4">DUF3173 domain-containing protein</fullName>
    </recommendedName>
</protein>
<keyword evidence="3" id="KW-1185">Reference proteome</keyword>
<evidence type="ECO:0000313" key="2">
    <source>
        <dbReference type="EMBL" id="WYJ90501.1"/>
    </source>
</evidence>
<evidence type="ECO:0000313" key="3">
    <source>
        <dbReference type="Proteomes" id="UP000195141"/>
    </source>
</evidence>
<dbReference type="AlphaFoldDB" id="A0A242K5N8"/>
<reference evidence="1" key="1">
    <citation type="submission" date="2017-05" db="EMBL/GenBank/DDBJ databases">
        <title>The Genome Sequence of Enterococcus sp. 9E7_DIV0242.</title>
        <authorList>
            <consortium name="The Broad Institute Genomics Platform"/>
            <consortium name="The Broad Institute Genomic Center for Infectious Diseases"/>
            <person name="Earl A."/>
            <person name="Manson A."/>
            <person name="Schwartman J."/>
            <person name="Gilmore M."/>
            <person name="Abouelleil A."/>
            <person name="Cao P."/>
            <person name="Chapman S."/>
            <person name="Cusick C."/>
            <person name="Shea T."/>
            <person name="Young S."/>
            <person name="Neafsey D."/>
            <person name="Nusbaum C."/>
            <person name="Birren B."/>
        </authorList>
    </citation>
    <scope>NUCLEOTIDE SEQUENCE [LARGE SCALE GENOMIC DNA]</scope>
    <source>
        <strain evidence="1">9E7_DIV0242</strain>
    </source>
</reference>
<name>A0A242K5N8_9ENTE</name>
<sequence length="75" mass="8451">MKRNGGILLITVTKDDLVDLGFGISQSQTIIRLAKYYMVNKGYDYYKSRRLGRVPAHAVESILGISLEFPEEEAT</sequence>